<dbReference type="CDD" id="cd09487">
    <property type="entry name" value="SAM_superfamily"/>
    <property type="match status" value="1"/>
</dbReference>
<evidence type="ECO:0008006" key="7">
    <source>
        <dbReference type="Google" id="ProtNLM"/>
    </source>
</evidence>
<reference evidence="5" key="1">
    <citation type="submission" date="2021-11" db="EMBL/GenBank/DDBJ databases">
        <authorList>
            <consortium name="Genoscope - CEA"/>
            <person name="William W."/>
        </authorList>
    </citation>
    <scope>NUCLEOTIDE SEQUENCE</scope>
</reference>
<dbReference type="PROSITE" id="PS51644">
    <property type="entry name" value="HTH_OST"/>
    <property type="match status" value="1"/>
</dbReference>
<gene>
    <name evidence="5" type="ORF">PECAL_6P07330</name>
</gene>
<feature type="compositionally biased region" description="Pro residues" evidence="2">
    <location>
        <begin position="85"/>
        <end position="94"/>
    </location>
</feature>
<sequence length="574" mass="60857">MATAPYEDRAEEVTYLLAQCGLARYLPAFRNDDVDDSCLNTLTPEDLHDLGLPMGPRARLARAIRERNAAAAAAAPSAAAAPAAPSLPPPPPLPVSMRAATPPPFDNDDDDDDLCQMCWDNAIDCKCKHCEKAFFCSACVANWRRQGTAKAQGSSCPTCRQPEEGQLEVVDLEGRPLDAPRAMAWGGAAPAVVPFPGAAEAEARRRREAEARAAADADALRRRREAEAVRARERREAEMYAAAAEAEARRRREAEARAALNAAALATSVAAKDAGVWASRAYEGRSAVREEAHRRARVTKPSDVGGDHAAYVDAYVAAVTGAFEDAEARAADRAAAAAAARGAHDAAVDRDNAAAAVISAFVDEAVASCRRDAAAAAIAELTEIAGEILMLVDAHGGTISTTSLGNAYKKWYGKDLDYPGKLTTFLKDLPGVELIHDISARFPSWIRRATALAPITNPRVAADVHRILQGAAAEPASAAPSRSVSPDPTAAPWTPAAAPAVPAFHSHPGMYSWRAPPPSPVPMGAYVMPPPLPVPLLPAPLLNPFVLQPVPQARRSRNRGKKNGKNEVCVSEFM</sequence>
<dbReference type="InterPro" id="IPR001841">
    <property type="entry name" value="Znf_RING"/>
</dbReference>
<dbReference type="PROSITE" id="PS50089">
    <property type="entry name" value="ZF_RING_2"/>
    <property type="match status" value="1"/>
</dbReference>
<dbReference type="InterPro" id="IPR025605">
    <property type="entry name" value="OST-HTH/LOTUS_dom"/>
</dbReference>
<dbReference type="InterPro" id="IPR013083">
    <property type="entry name" value="Znf_RING/FYVE/PHD"/>
</dbReference>
<dbReference type="SUPFAM" id="SSF47769">
    <property type="entry name" value="SAM/Pointed domain"/>
    <property type="match status" value="1"/>
</dbReference>
<protein>
    <recommendedName>
        <fullName evidence="7">RING-type domain-containing protein</fullName>
    </recommendedName>
</protein>
<evidence type="ECO:0000313" key="5">
    <source>
        <dbReference type="EMBL" id="CAH0379132.1"/>
    </source>
</evidence>
<dbReference type="EMBL" id="CAKKNE010000006">
    <property type="protein sequence ID" value="CAH0379132.1"/>
    <property type="molecule type" value="Genomic_DNA"/>
</dbReference>
<evidence type="ECO:0000313" key="6">
    <source>
        <dbReference type="Proteomes" id="UP000789595"/>
    </source>
</evidence>
<evidence type="ECO:0000259" key="3">
    <source>
        <dbReference type="PROSITE" id="PS50089"/>
    </source>
</evidence>
<feature type="domain" description="HTH OST-type" evidence="4">
    <location>
        <begin position="380"/>
        <end position="450"/>
    </location>
</feature>
<dbReference type="Proteomes" id="UP000789595">
    <property type="component" value="Unassembled WGS sequence"/>
</dbReference>
<dbReference type="GO" id="GO:0008270">
    <property type="term" value="F:zinc ion binding"/>
    <property type="evidence" value="ECO:0007669"/>
    <property type="project" value="UniProtKB-KW"/>
</dbReference>
<accession>A0A8J2T0R3</accession>
<organism evidence="5 6">
    <name type="scientific">Pelagomonas calceolata</name>
    <dbReference type="NCBI Taxonomy" id="35677"/>
    <lineage>
        <taxon>Eukaryota</taxon>
        <taxon>Sar</taxon>
        <taxon>Stramenopiles</taxon>
        <taxon>Ochrophyta</taxon>
        <taxon>Pelagophyceae</taxon>
        <taxon>Pelagomonadales</taxon>
        <taxon>Pelagomonadaceae</taxon>
        <taxon>Pelagomonas</taxon>
    </lineage>
</organism>
<keyword evidence="6" id="KW-1185">Reference proteome</keyword>
<keyword evidence="1" id="KW-0863">Zinc-finger</keyword>
<dbReference type="Gene3D" id="3.30.40.10">
    <property type="entry name" value="Zinc/RING finger domain, C3HC4 (zinc finger)"/>
    <property type="match status" value="1"/>
</dbReference>
<evidence type="ECO:0000256" key="1">
    <source>
        <dbReference type="PROSITE-ProRule" id="PRU00175"/>
    </source>
</evidence>
<feature type="compositionally biased region" description="Basic residues" evidence="2">
    <location>
        <begin position="554"/>
        <end position="563"/>
    </location>
</feature>
<feature type="region of interest" description="Disordered" evidence="2">
    <location>
        <begin position="554"/>
        <end position="574"/>
    </location>
</feature>
<dbReference type="SUPFAM" id="SSF57850">
    <property type="entry name" value="RING/U-box"/>
    <property type="match status" value="1"/>
</dbReference>
<dbReference type="Pfam" id="PF00536">
    <property type="entry name" value="SAM_1"/>
    <property type="match status" value="1"/>
</dbReference>
<dbReference type="InterPro" id="IPR013761">
    <property type="entry name" value="SAM/pointed_sf"/>
</dbReference>
<keyword evidence="1" id="KW-0479">Metal-binding</keyword>
<evidence type="ECO:0000256" key="2">
    <source>
        <dbReference type="SAM" id="MobiDB-lite"/>
    </source>
</evidence>
<proteinExistence type="predicted"/>
<dbReference type="Gene3D" id="1.10.150.50">
    <property type="entry name" value="Transcription Factor, Ets-1"/>
    <property type="match status" value="1"/>
</dbReference>
<dbReference type="SMART" id="SM00454">
    <property type="entry name" value="SAM"/>
    <property type="match status" value="1"/>
</dbReference>
<feature type="region of interest" description="Disordered" evidence="2">
    <location>
        <begin position="475"/>
        <end position="494"/>
    </location>
</feature>
<dbReference type="InterPro" id="IPR001660">
    <property type="entry name" value="SAM"/>
</dbReference>
<evidence type="ECO:0000259" key="4">
    <source>
        <dbReference type="PROSITE" id="PS51644"/>
    </source>
</evidence>
<feature type="region of interest" description="Disordered" evidence="2">
    <location>
        <begin position="77"/>
        <end position="105"/>
    </location>
</feature>
<dbReference type="AlphaFoldDB" id="A0A8J2T0R3"/>
<feature type="domain" description="RING-type" evidence="3">
    <location>
        <begin position="115"/>
        <end position="160"/>
    </location>
</feature>
<keyword evidence="1" id="KW-0862">Zinc</keyword>
<name>A0A8J2T0R3_9STRA</name>
<comment type="caution">
    <text evidence="5">The sequence shown here is derived from an EMBL/GenBank/DDBJ whole genome shotgun (WGS) entry which is preliminary data.</text>
</comment>